<dbReference type="PANTHER" id="PTHR23359">
    <property type="entry name" value="NUCLEOTIDE KINASE"/>
    <property type="match status" value="1"/>
</dbReference>
<feature type="binding site" evidence="5">
    <location>
        <position position="92"/>
    </location>
    <ligand>
        <name>AMP</name>
        <dbReference type="ChEBI" id="CHEBI:456215"/>
    </ligand>
</feature>
<gene>
    <name evidence="5" type="primary">adk</name>
    <name evidence="9" type="ORF">G3M70_07690</name>
</gene>
<evidence type="ECO:0000259" key="8">
    <source>
        <dbReference type="Pfam" id="PF05191"/>
    </source>
</evidence>
<feature type="binding site" evidence="5">
    <location>
        <begin position="10"/>
        <end position="15"/>
    </location>
    <ligand>
        <name>ATP</name>
        <dbReference type="ChEBI" id="CHEBI:30616"/>
    </ligand>
</feature>
<sequence>MKLILLGPPGSGKGTQSGMLRDKFNIPQISTGDLLRKAVSSKTALGIKAREYMDKGHLVPDELVLDMIRERLQQEDCKNGYVLDGFPRTVVQAEKLDEMLASVGEKLDEVIDLEVNPEEILVRLTGRRTCRSCNAMFHETLKPAKQPAVCDHCGGELYQRADDNEETVMNRLKEYENKTAPLKEFYRKQGNLKSAKGSGSMDDIFDRICSLVS</sequence>
<evidence type="ECO:0000313" key="9">
    <source>
        <dbReference type="EMBL" id="QPJ61769.1"/>
    </source>
</evidence>
<dbReference type="InterPro" id="IPR033690">
    <property type="entry name" value="Adenylat_kinase_CS"/>
</dbReference>
<keyword evidence="5" id="KW-0479">Metal-binding</keyword>
<keyword evidence="3 5" id="KW-0547">Nucleotide-binding</keyword>
<comment type="domain">
    <text evidence="5">Consists of three domains, a large central CORE domain and two small peripheral domains, NMPbind and LID, which undergo movements during catalysis. The LID domain closes over the site of phosphoryl transfer upon ATP binding. Assembling and dissambling the active center during each catalytic cycle provides an effective means to prevent ATP hydrolysis. Some bacteria have evolved a zinc-coordinating structure that stabilizes the LID domain.</text>
</comment>
<dbReference type="NCBIfam" id="TIGR01351">
    <property type="entry name" value="adk"/>
    <property type="match status" value="1"/>
</dbReference>
<feature type="binding site" evidence="5">
    <location>
        <position position="153"/>
    </location>
    <ligand>
        <name>Zn(2+)</name>
        <dbReference type="ChEBI" id="CHEBI:29105"/>
        <note>structural</note>
    </ligand>
</feature>
<feature type="region of interest" description="NMP" evidence="5">
    <location>
        <begin position="30"/>
        <end position="59"/>
    </location>
</feature>
<keyword evidence="2 5" id="KW-0545">Nucleotide biosynthesis</keyword>
<proteinExistence type="inferred from homology"/>
<evidence type="ECO:0000256" key="2">
    <source>
        <dbReference type="ARBA" id="ARBA00022727"/>
    </source>
</evidence>
<dbReference type="UniPathway" id="UPA00588">
    <property type="reaction ID" value="UER00649"/>
</dbReference>
<dbReference type="GO" id="GO:0005737">
    <property type="term" value="C:cytoplasm"/>
    <property type="evidence" value="ECO:0007669"/>
    <property type="project" value="UniProtKB-SubCell"/>
</dbReference>
<feature type="binding site" evidence="5">
    <location>
        <begin position="57"/>
        <end position="59"/>
    </location>
    <ligand>
        <name>AMP</name>
        <dbReference type="ChEBI" id="CHEBI:456215"/>
    </ligand>
</feature>
<feature type="binding site" evidence="5">
    <location>
        <position position="36"/>
    </location>
    <ligand>
        <name>AMP</name>
        <dbReference type="ChEBI" id="CHEBI:456215"/>
    </ligand>
</feature>
<dbReference type="InterPro" id="IPR006259">
    <property type="entry name" value="Adenyl_kin_sub"/>
</dbReference>
<dbReference type="EMBL" id="CP048685">
    <property type="protein sequence ID" value="QPJ61769.1"/>
    <property type="molecule type" value="Genomic_DNA"/>
</dbReference>
<comment type="caution">
    <text evidence="5">Lacks conserved residue(s) required for the propagation of feature annotation.</text>
</comment>
<dbReference type="FunFam" id="3.40.50.300:FF:000106">
    <property type="entry name" value="Adenylate kinase mitochondrial"/>
    <property type="match status" value="1"/>
</dbReference>
<feature type="binding site" evidence="5">
    <location>
        <position position="199"/>
    </location>
    <ligand>
        <name>ATP</name>
        <dbReference type="ChEBI" id="CHEBI:30616"/>
    </ligand>
</feature>
<dbReference type="GO" id="GO:0008270">
    <property type="term" value="F:zinc ion binding"/>
    <property type="evidence" value="ECO:0007669"/>
    <property type="project" value="UniProtKB-UniRule"/>
</dbReference>
<feature type="region of interest" description="LID" evidence="5">
    <location>
        <begin position="126"/>
        <end position="163"/>
    </location>
</feature>
<dbReference type="Pfam" id="PF05191">
    <property type="entry name" value="ADK_lid"/>
    <property type="match status" value="1"/>
</dbReference>
<keyword evidence="5" id="KW-0963">Cytoplasm</keyword>
<comment type="subunit">
    <text evidence="5 7">Monomer.</text>
</comment>
<evidence type="ECO:0000256" key="3">
    <source>
        <dbReference type="ARBA" id="ARBA00022741"/>
    </source>
</evidence>
<comment type="catalytic activity">
    <reaction evidence="5 7">
        <text>AMP + ATP = 2 ADP</text>
        <dbReference type="Rhea" id="RHEA:12973"/>
        <dbReference type="ChEBI" id="CHEBI:30616"/>
        <dbReference type="ChEBI" id="CHEBI:456215"/>
        <dbReference type="ChEBI" id="CHEBI:456216"/>
        <dbReference type="EC" id="2.7.4.3"/>
    </reaction>
</comment>
<dbReference type="GO" id="GO:0004017">
    <property type="term" value="F:AMP kinase activity"/>
    <property type="evidence" value="ECO:0007669"/>
    <property type="project" value="UniProtKB-UniRule"/>
</dbReference>
<dbReference type="InterPro" id="IPR007862">
    <property type="entry name" value="Adenylate_kinase_lid-dom"/>
</dbReference>
<evidence type="ECO:0000256" key="5">
    <source>
        <dbReference type="HAMAP-Rule" id="MF_00235"/>
    </source>
</evidence>
<dbReference type="InterPro" id="IPR000850">
    <property type="entry name" value="Adenylat/UMP-CMP_kin"/>
</dbReference>
<dbReference type="EC" id="2.7.4.3" evidence="5 7"/>
<feature type="binding site" evidence="5">
    <location>
        <position position="150"/>
    </location>
    <ligand>
        <name>Zn(2+)</name>
        <dbReference type="ChEBI" id="CHEBI:29105"/>
        <note>structural</note>
    </ligand>
</feature>
<dbReference type="Gene3D" id="3.40.50.300">
    <property type="entry name" value="P-loop containing nucleotide triphosphate hydrolases"/>
    <property type="match status" value="1"/>
</dbReference>
<comment type="pathway">
    <text evidence="5">Purine metabolism; AMP biosynthesis via salvage pathway; AMP from ADP: step 1/1.</text>
</comment>
<evidence type="ECO:0000256" key="7">
    <source>
        <dbReference type="RuleBase" id="RU003331"/>
    </source>
</evidence>
<dbReference type="Proteomes" id="UP000594688">
    <property type="component" value="Chromosome"/>
</dbReference>
<dbReference type="HAMAP" id="MF_00235">
    <property type="entry name" value="Adenylate_kinase_Adk"/>
    <property type="match status" value="1"/>
</dbReference>
<dbReference type="GO" id="GO:0005524">
    <property type="term" value="F:ATP binding"/>
    <property type="evidence" value="ECO:0007669"/>
    <property type="project" value="UniProtKB-UniRule"/>
</dbReference>
<evidence type="ECO:0000256" key="6">
    <source>
        <dbReference type="RuleBase" id="RU003330"/>
    </source>
</evidence>
<dbReference type="NCBIfam" id="NF011100">
    <property type="entry name" value="PRK14527.1"/>
    <property type="match status" value="1"/>
</dbReference>
<protein>
    <recommendedName>
        <fullName evidence="5 7">Adenylate kinase</fullName>
        <shortName evidence="5">AK</shortName>
        <ecNumber evidence="5 7">2.7.4.3</ecNumber>
    </recommendedName>
    <alternativeName>
        <fullName evidence="5">ATP-AMP transphosphorylase</fullName>
    </alternativeName>
    <alternativeName>
        <fullName evidence="5">ATP:AMP phosphotransferase</fullName>
    </alternativeName>
    <alternativeName>
        <fullName evidence="5">Adenylate monophosphate kinase</fullName>
    </alternativeName>
</protein>
<comment type="subcellular location">
    <subcellularLocation>
        <location evidence="5 7">Cytoplasm</location>
    </subcellularLocation>
</comment>
<evidence type="ECO:0000256" key="1">
    <source>
        <dbReference type="ARBA" id="ARBA00022679"/>
    </source>
</evidence>
<reference evidence="9" key="1">
    <citation type="submission" date="2020-02" db="EMBL/GenBank/DDBJ databases">
        <title>Genomic and physiological characterization of two novel Nitrospinaceae genera.</title>
        <authorList>
            <person name="Mueller A.J."/>
            <person name="Jung M.-Y."/>
            <person name="Strachan C.R."/>
            <person name="Herbold C.W."/>
            <person name="Kirkegaard R.H."/>
            <person name="Daims H."/>
        </authorList>
    </citation>
    <scope>NUCLEOTIDE SEQUENCE [LARGE SCALE GENOMIC DNA]</scope>
    <source>
        <strain evidence="9">EB</strain>
    </source>
</reference>
<comment type="similarity">
    <text evidence="5 6">Belongs to the adenylate kinase family.</text>
</comment>
<keyword evidence="4 5" id="KW-0418">Kinase</keyword>
<dbReference type="NCBIfam" id="NF001381">
    <property type="entry name" value="PRK00279.1-3"/>
    <property type="match status" value="1"/>
</dbReference>
<comment type="function">
    <text evidence="5">Catalyzes the reversible transfer of the terminal phosphate group between ATP and AMP. Plays an important role in cellular energy homeostasis and in adenine nucleotide metabolism.</text>
</comment>
<feature type="domain" description="Adenylate kinase active site lid" evidence="8">
    <location>
        <begin position="127"/>
        <end position="162"/>
    </location>
</feature>
<dbReference type="PROSITE" id="PS00113">
    <property type="entry name" value="ADENYLATE_KINASE"/>
    <property type="match status" value="1"/>
</dbReference>
<dbReference type="GO" id="GO:0044209">
    <property type="term" value="P:AMP salvage"/>
    <property type="evidence" value="ECO:0007669"/>
    <property type="project" value="UniProtKB-UniRule"/>
</dbReference>
<feature type="binding site" evidence="5">
    <location>
        <position position="133"/>
    </location>
    <ligand>
        <name>Zn(2+)</name>
        <dbReference type="ChEBI" id="CHEBI:29105"/>
        <note>structural</note>
    </ligand>
</feature>
<organism evidence="9">
    <name type="scientific">Candidatus Nitronauta litoralis</name>
    <dbReference type="NCBI Taxonomy" id="2705533"/>
    <lineage>
        <taxon>Bacteria</taxon>
        <taxon>Pseudomonadati</taxon>
        <taxon>Nitrospinota/Tectimicrobiota group</taxon>
        <taxon>Nitrospinota</taxon>
        <taxon>Nitrospinia</taxon>
        <taxon>Nitrospinales</taxon>
        <taxon>Nitrospinaceae</taxon>
        <taxon>Candidatus Nitronauta</taxon>
    </lineage>
</organism>
<feature type="binding site" evidence="5">
    <location>
        <position position="127"/>
    </location>
    <ligand>
        <name>ATP</name>
        <dbReference type="ChEBI" id="CHEBI:30616"/>
    </ligand>
</feature>
<dbReference type="InterPro" id="IPR027417">
    <property type="entry name" value="P-loop_NTPase"/>
</dbReference>
<dbReference type="NCBIfam" id="NF001380">
    <property type="entry name" value="PRK00279.1-2"/>
    <property type="match status" value="1"/>
</dbReference>
<name>A0A7T0BVJ6_9BACT</name>
<dbReference type="KEGG" id="nli:G3M70_07690"/>
<dbReference type="CDD" id="cd01428">
    <property type="entry name" value="ADK"/>
    <property type="match status" value="1"/>
</dbReference>
<accession>A0A7T0BVJ6</accession>
<keyword evidence="5 7" id="KW-0067">ATP-binding</keyword>
<dbReference type="AlphaFoldDB" id="A0A7T0BVJ6"/>
<dbReference type="SUPFAM" id="SSF52540">
    <property type="entry name" value="P-loop containing nucleoside triphosphate hydrolases"/>
    <property type="match status" value="1"/>
</dbReference>
<feature type="binding site" evidence="5">
    <location>
        <begin position="85"/>
        <end position="88"/>
    </location>
    <ligand>
        <name>AMP</name>
        <dbReference type="ChEBI" id="CHEBI:456215"/>
    </ligand>
</feature>
<feature type="binding site" evidence="5">
    <location>
        <position position="160"/>
    </location>
    <ligand>
        <name>AMP</name>
        <dbReference type="ChEBI" id="CHEBI:456215"/>
    </ligand>
</feature>
<keyword evidence="5" id="KW-0862">Zinc</keyword>
<dbReference type="PRINTS" id="PR00094">
    <property type="entry name" value="ADENYLTKNASE"/>
</dbReference>
<feature type="binding site" evidence="5">
    <location>
        <position position="31"/>
    </location>
    <ligand>
        <name>AMP</name>
        <dbReference type="ChEBI" id="CHEBI:456215"/>
    </ligand>
</feature>
<feature type="binding site" evidence="5">
    <location>
        <position position="130"/>
    </location>
    <ligand>
        <name>Zn(2+)</name>
        <dbReference type="ChEBI" id="CHEBI:29105"/>
        <note>structural</note>
    </ligand>
</feature>
<feature type="binding site" evidence="5">
    <location>
        <position position="171"/>
    </location>
    <ligand>
        <name>AMP</name>
        <dbReference type="ChEBI" id="CHEBI:456215"/>
    </ligand>
</feature>
<keyword evidence="1 5" id="KW-0808">Transferase</keyword>
<dbReference type="Pfam" id="PF00406">
    <property type="entry name" value="ADK"/>
    <property type="match status" value="1"/>
</dbReference>
<evidence type="ECO:0000256" key="4">
    <source>
        <dbReference type="ARBA" id="ARBA00022777"/>
    </source>
</evidence>